<dbReference type="SUPFAM" id="SSF46785">
    <property type="entry name" value="Winged helix' DNA-binding domain"/>
    <property type="match status" value="1"/>
</dbReference>
<dbReference type="PANTHER" id="PTHR22792">
    <property type="entry name" value="LUPUS LA PROTEIN-RELATED"/>
    <property type="match status" value="1"/>
</dbReference>
<feature type="compositionally biased region" description="Polar residues" evidence="5">
    <location>
        <begin position="125"/>
        <end position="140"/>
    </location>
</feature>
<dbReference type="AlphaFoldDB" id="A0A4Y7IB60"/>
<evidence type="ECO:0000313" key="7">
    <source>
        <dbReference type="EMBL" id="RZC44962.1"/>
    </source>
</evidence>
<dbReference type="OrthoDB" id="340227at2759"/>
<evidence type="ECO:0000259" key="6">
    <source>
        <dbReference type="PROSITE" id="PS50961"/>
    </source>
</evidence>
<feature type="compositionally biased region" description="Polar residues" evidence="5">
    <location>
        <begin position="13"/>
        <end position="26"/>
    </location>
</feature>
<dbReference type="EMBL" id="CM010715">
    <property type="protein sequence ID" value="RZC44962.1"/>
    <property type="molecule type" value="Genomic_DNA"/>
</dbReference>
<proteinExistence type="predicted"/>
<dbReference type="GO" id="GO:0003723">
    <property type="term" value="F:RNA binding"/>
    <property type="evidence" value="ECO:0007669"/>
    <property type="project" value="UniProtKB-UniRule"/>
</dbReference>
<comment type="subcellular location">
    <subcellularLocation>
        <location evidence="1">Nucleus</location>
    </subcellularLocation>
</comment>
<protein>
    <recommendedName>
        <fullName evidence="6">HTH La-type RNA-binding domain-containing protein</fullName>
    </recommendedName>
</protein>
<dbReference type="Gene3D" id="1.10.10.10">
    <property type="entry name" value="Winged helix-like DNA-binding domain superfamily/Winged helix DNA-binding domain"/>
    <property type="match status" value="1"/>
</dbReference>
<dbReference type="GO" id="GO:0005737">
    <property type="term" value="C:cytoplasm"/>
    <property type="evidence" value="ECO:0007669"/>
    <property type="project" value="UniProtKB-ARBA"/>
</dbReference>
<sequence length="399" mass="43469">MSSSTVEDLAMDSQVNNVTDSSNVTKPKQPAWNKQPISTVAAADTSDFGSVMGDFSWPALSKSAKASPKSSSDSLKCLSDGSVSAPQGSGVISSPKLQTNNNANSNSSQNHSFSKREKSAKRGETAQNNIGNPGQQSGSQDSRKGPHHKNTNVDGGLRGRVGSQPRPVNSNHSQTQQTNWSRRSNYGGRQRDNQEPWSSHHRNQPRVVPRNFVGPPIISSPNPLSNTPAAVRPLTPPMPLPVYHVPASMPPEPMRVMPFPPPIMPMFVVPYPPLMELRAQVIKQIDYYFSPENLVKDSFLRSRMDTDGGWVPISLIAGFRKVKELTENIPFILDTLYFSSVVEVKGDKVRKKNDWMKWLLIPSQGAAGGDQLASRMENLGLEDGNTSDAIARSLTATSA</sequence>
<gene>
    <name evidence="7" type="ORF">C5167_037905</name>
</gene>
<dbReference type="PROSITE" id="PS50961">
    <property type="entry name" value="HTH_LA"/>
    <property type="match status" value="1"/>
</dbReference>
<dbReference type="InterPro" id="IPR036390">
    <property type="entry name" value="WH_DNA-bd_sf"/>
</dbReference>
<keyword evidence="8" id="KW-1185">Reference proteome</keyword>
<dbReference type="InterPro" id="IPR036388">
    <property type="entry name" value="WH-like_DNA-bd_sf"/>
</dbReference>
<dbReference type="Proteomes" id="UP000316621">
    <property type="component" value="Chromosome 1"/>
</dbReference>
<evidence type="ECO:0000256" key="1">
    <source>
        <dbReference type="ARBA" id="ARBA00004123"/>
    </source>
</evidence>
<dbReference type="GO" id="GO:0005634">
    <property type="term" value="C:nucleus"/>
    <property type="evidence" value="ECO:0007669"/>
    <property type="project" value="UniProtKB-SubCell"/>
</dbReference>
<evidence type="ECO:0000256" key="2">
    <source>
        <dbReference type="ARBA" id="ARBA00022884"/>
    </source>
</evidence>
<evidence type="ECO:0000313" key="8">
    <source>
        <dbReference type="Proteomes" id="UP000316621"/>
    </source>
</evidence>
<feature type="compositionally biased region" description="Basic and acidic residues" evidence="5">
    <location>
        <begin position="114"/>
        <end position="124"/>
    </location>
</feature>
<dbReference type="CDD" id="cd07323">
    <property type="entry name" value="LAM"/>
    <property type="match status" value="1"/>
</dbReference>
<feature type="compositionally biased region" description="Low complexity" evidence="5">
    <location>
        <begin position="60"/>
        <end position="82"/>
    </location>
</feature>
<feature type="compositionally biased region" description="Low complexity" evidence="5">
    <location>
        <begin position="100"/>
        <end position="112"/>
    </location>
</feature>
<dbReference type="PANTHER" id="PTHR22792:SF132">
    <property type="entry name" value="LA-RELATED PROTEIN 1"/>
    <property type="match status" value="1"/>
</dbReference>
<dbReference type="SMART" id="SM00715">
    <property type="entry name" value="LA"/>
    <property type="match status" value="1"/>
</dbReference>
<feature type="region of interest" description="Disordered" evidence="5">
    <location>
        <begin position="60"/>
        <end position="209"/>
    </location>
</feature>
<organism evidence="7 8">
    <name type="scientific">Papaver somniferum</name>
    <name type="common">Opium poppy</name>
    <dbReference type="NCBI Taxonomy" id="3469"/>
    <lineage>
        <taxon>Eukaryota</taxon>
        <taxon>Viridiplantae</taxon>
        <taxon>Streptophyta</taxon>
        <taxon>Embryophyta</taxon>
        <taxon>Tracheophyta</taxon>
        <taxon>Spermatophyta</taxon>
        <taxon>Magnoliopsida</taxon>
        <taxon>Ranunculales</taxon>
        <taxon>Papaveraceae</taxon>
        <taxon>Papaveroideae</taxon>
        <taxon>Papaver</taxon>
    </lineage>
</organism>
<dbReference type="GO" id="GO:0006396">
    <property type="term" value="P:RNA processing"/>
    <property type="evidence" value="ECO:0007669"/>
    <property type="project" value="InterPro"/>
</dbReference>
<dbReference type="OMA" id="NMANFST"/>
<dbReference type="PRINTS" id="PR00302">
    <property type="entry name" value="LUPUSLA"/>
</dbReference>
<keyword evidence="2 4" id="KW-0694">RNA-binding</keyword>
<name>A0A4Y7IB60_PAPSO</name>
<accession>A0A4Y7IB60</accession>
<dbReference type="GO" id="GO:1990904">
    <property type="term" value="C:ribonucleoprotein complex"/>
    <property type="evidence" value="ECO:0007669"/>
    <property type="project" value="InterPro"/>
</dbReference>
<keyword evidence="3" id="KW-0539">Nucleus</keyword>
<dbReference type="InterPro" id="IPR006630">
    <property type="entry name" value="La_HTH"/>
</dbReference>
<feature type="region of interest" description="Disordered" evidence="5">
    <location>
        <begin position="1"/>
        <end position="38"/>
    </location>
</feature>
<dbReference type="STRING" id="3469.A0A4Y7IB60"/>
<feature type="compositionally biased region" description="Polar residues" evidence="5">
    <location>
        <begin position="84"/>
        <end position="99"/>
    </location>
</feature>
<reference evidence="7 8" key="1">
    <citation type="journal article" date="2018" name="Science">
        <title>The opium poppy genome and morphinan production.</title>
        <authorList>
            <person name="Guo L."/>
            <person name="Winzer T."/>
            <person name="Yang X."/>
            <person name="Li Y."/>
            <person name="Ning Z."/>
            <person name="He Z."/>
            <person name="Teodor R."/>
            <person name="Lu Y."/>
            <person name="Bowser T.A."/>
            <person name="Graham I.A."/>
            <person name="Ye K."/>
        </authorList>
    </citation>
    <scope>NUCLEOTIDE SEQUENCE [LARGE SCALE GENOMIC DNA]</scope>
    <source>
        <strain evidence="8">cv. HN1</strain>
        <tissue evidence="7">Leaves</tissue>
    </source>
</reference>
<dbReference type="Gramene" id="RZC44962">
    <property type="protein sequence ID" value="RZC44962"/>
    <property type="gene ID" value="C5167_037905"/>
</dbReference>
<evidence type="ECO:0000256" key="5">
    <source>
        <dbReference type="SAM" id="MobiDB-lite"/>
    </source>
</evidence>
<evidence type="ECO:0000256" key="3">
    <source>
        <dbReference type="ARBA" id="ARBA00023242"/>
    </source>
</evidence>
<dbReference type="Pfam" id="PF05383">
    <property type="entry name" value="La"/>
    <property type="match status" value="1"/>
</dbReference>
<evidence type="ECO:0000256" key="4">
    <source>
        <dbReference type="PROSITE-ProRule" id="PRU00332"/>
    </source>
</evidence>
<feature type="compositionally biased region" description="Polar residues" evidence="5">
    <location>
        <begin position="166"/>
        <end position="184"/>
    </location>
</feature>
<dbReference type="InterPro" id="IPR002344">
    <property type="entry name" value="Lupus_La"/>
</dbReference>
<feature type="domain" description="HTH La-type RNA-binding" evidence="6">
    <location>
        <begin position="271"/>
        <end position="361"/>
    </location>
</feature>
<dbReference type="InterPro" id="IPR045180">
    <property type="entry name" value="La_dom_prot"/>
</dbReference>